<evidence type="ECO:0000256" key="1">
    <source>
        <dbReference type="SAM" id="SignalP"/>
    </source>
</evidence>
<dbReference type="InterPro" id="IPR006553">
    <property type="entry name" value="Leu-rich_rpt_Cys-con_subtyp"/>
</dbReference>
<feature type="signal peptide" evidence="1">
    <location>
        <begin position="1"/>
        <end position="23"/>
    </location>
</feature>
<keyword evidence="1" id="KW-0732">Signal</keyword>
<dbReference type="SMART" id="SM00367">
    <property type="entry name" value="LRR_CC"/>
    <property type="match status" value="6"/>
</dbReference>
<dbReference type="PANTHER" id="PTHR13318">
    <property type="entry name" value="PARTNER OF PAIRED, ISOFORM B-RELATED"/>
    <property type="match status" value="1"/>
</dbReference>
<protein>
    <submittedName>
        <fullName evidence="2">Uncharacterized protein</fullName>
    </submittedName>
</protein>
<reference evidence="2 3" key="1">
    <citation type="submission" date="2017-09" db="EMBL/GenBank/DDBJ databases">
        <authorList>
            <consortium name="International Durum Wheat Genome Sequencing Consortium (IDWGSC)"/>
            <person name="Milanesi L."/>
        </authorList>
    </citation>
    <scope>NUCLEOTIDE SEQUENCE [LARGE SCALE GENOMIC DNA]</scope>
    <source>
        <strain evidence="3">cv. Svevo</strain>
    </source>
</reference>
<dbReference type="FunFam" id="3.80.10.10:FF:000690">
    <property type="entry name" value="F-box/LRR-repeat protein 14"/>
    <property type="match status" value="1"/>
</dbReference>
<sequence>MCRSFHNTLIMDVALVGTQAVCAEFLGQILVFDITEMTWRAASCPEWSIQDTHYLVASIGKVVIVSCPRASAFKFLQLDMEALAWSPLHDQELEDTSWFLSKGQSIRVKEEGRRKVYTFHPRGRGNLETESSDGWTITSGPATLKTITNIYAYDLVAGTIETVIPASIVTEVEVARHLPKGTVAGGQLFAKSPTSSSVFCLLGGSFEDVCEIFDVGDDMGGGDRENKRLLLWIWRDAKPVKIISSRQSAVYSMSLSLTTRPGEKVSTWSRWPVELAMRVIPAKTNNCPGRKLYKIEGNQRGAIHVGAGLCTATKALTSLCVRFPNLQKVEIDYSGCIPGHGKQLDNKGLFVFSSHCSSLIDLTLSFCSCIDDSGLGCLTYCKTLVSLRLNSVPKITSSGLFSVAVGCTSLSALHLIDCEKITSVEWLEYLGRDGSLEELVVKNCRGINHYDFLKFGSGWMKLQKFEFEMKRHDRLPGDVVYDSSYDAHRMDIYDFCCESLKVLRLAHIRTWPELGLRVVLGKCKALEKLCLEYVHALNDNDMIALSRSCSNLKSIKLWLNLQRYSIDVSHWETRTPFTDNSLYALALNCPMLQVVDLSFIPCSPDWPSEIGFTQQGFLALIQSCPIRVLVLNTANFFDDEGMKALSSSPHLETLELIACFAVTDAGMRFIAHTPCLSHLTLRVCHKVTDVGLAELGCARKLESLVIEYCGEISLQAAQGVAKSVHYSSKFPDSLMY</sequence>
<dbReference type="SUPFAM" id="SSF52047">
    <property type="entry name" value="RNI-like"/>
    <property type="match status" value="1"/>
</dbReference>
<dbReference type="GO" id="GO:0019005">
    <property type="term" value="C:SCF ubiquitin ligase complex"/>
    <property type="evidence" value="ECO:0007669"/>
    <property type="project" value="TreeGrafter"/>
</dbReference>
<dbReference type="EMBL" id="LT934123">
    <property type="protein sequence ID" value="VAI79388.1"/>
    <property type="molecule type" value="Genomic_DNA"/>
</dbReference>
<accession>A0A9R1BSC4</accession>
<organism evidence="2 3">
    <name type="scientific">Triticum turgidum subsp. durum</name>
    <name type="common">Durum wheat</name>
    <name type="synonym">Triticum durum</name>
    <dbReference type="NCBI Taxonomy" id="4567"/>
    <lineage>
        <taxon>Eukaryota</taxon>
        <taxon>Viridiplantae</taxon>
        <taxon>Streptophyta</taxon>
        <taxon>Embryophyta</taxon>
        <taxon>Tracheophyta</taxon>
        <taxon>Spermatophyta</taxon>
        <taxon>Magnoliopsida</taxon>
        <taxon>Liliopsida</taxon>
        <taxon>Poales</taxon>
        <taxon>Poaceae</taxon>
        <taxon>BOP clade</taxon>
        <taxon>Pooideae</taxon>
        <taxon>Triticodae</taxon>
        <taxon>Triticeae</taxon>
        <taxon>Triticinae</taxon>
        <taxon>Triticum</taxon>
    </lineage>
</organism>
<proteinExistence type="predicted"/>
<dbReference type="Proteomes" id="UP000324705">
    <property type="component" value="Chromosome 7A"/>
</dbReference>
<keyword evidence="3" id="KW-1185">Reference proteome</keyword>
<evidence type="ECO:0000313" key="2">
    <source>
        <dbReference type="EMBL" id="VAI79388.1"/>
    </source>
</evidence>
<dbReference type="PANTHER" id="PTHR13318:SF182">
    <property type="entry name" value="F-BOX_LRR-REPEAT PROTEIN 14"/>
    <property type="match status" value="1"/>
</dbReference>
<evidence type="ECO:0000313" key="3">
    <source>
        <dbReference type="Proteomes" id="UP000324705"/>
    </source>
</evidence>
<feature type="chain" id="PRO_5040153126" evidence="1">
    <location>
        <begin position="24"/>
        <end position="736"/>
    </location>
</feature>
<dbReference type="Gramene" id="TRITD7Av1G235100.1">
    <property type="protein sequence ID" value="TRITD7Av1G235100.1"/>
    <property type="gene ID" value="TRITD7Av1G235100"/>
</dbReference>
<dbReference type="InterPro" id="IPR032675">
    <property type="entry name" value="LRR_dom_sf"/>
</dbReference>
<dbReference type="AlphaFoldDB" id="A0A9R1BSC4"/>
<dbReference type="GO" id="GO:0031146">
    <property type="term" value="P:SCF-dependent proteasomal ubiquitin-dependent protein catabolic process"/>
    <property type="evidence" value="ECO:0007669"/>
    <property type="project" value="TreeGrafter"/>
</dbReference>
<name>A0A9R1BSC4_TRITD</name>
<dbReference type="Gene3D" id="3.80.10.10">
    <property type="entry name" value="Ribonuclease Inhibitor"/>
    <property type="match status" value="2"/>
</dbReference>
<gene>
    <name evidence="2" type="ORF">TRITD_7Av1G235100</name>
</gene>